<dbReference type="EMBL" id="JAIWYP010000001">
    <property type="protein sequence ID" value="KAH3884185.1"/>
    <property type="molecule type" value="Genomic_DNA"/>
</dbReference>
<gene>
    <name evidence="1" type="ORF">DPMN_008158</name>
</gene>
<reference evidence="1" key="2">
    <citation type="submission" date="2020-11" db="EMBL/GenBank/DDBJ databases">
        <authorList>
            <person name="McCartney M.A."/>
            <person name="Auch B."/>
            <person name="Kono T."/>
            <person name="Mallez S."/>
            <person name="Becker A."/>
            <person name="Gohl D.M."/>
            <person name="Silverstein K.A.T."/>
            <person name="Koren S."/>
            <person name="Bechman K.B."/>
            <person name="Herman A."/>
            <person name="Abrahante J.E."/>
            <person name="Garbe J."/>
        </authorList>
    </citation>
    <scope>NUCLEOTIDE SEQUENCE</scope>
    <source>
        <strain evidence="1">Duluth1</strain>
        <tissue evidence="1">Whole animal</tissue>
    </source>
</reference>
<keyword evidence="2" id="KW-1185">Reference proteome</keyword>
<sequence length="72" mass="8319">MPPTERAKRLSMREERARLVAEGKEIPPELIYTGTQKYKDDEDSDDSRLVINTVGCFYMSLILGKWGLMRVL</sequence>
<protein>
    <submittedName>
        <fullName evidence="1">Uncharacterized protein</fullName>
    </submittedName>
</protein>
<accession>A0A9D4MXU7</accession>
<proteinExistence type="predicted"/>
<evidence type="ECO:0000313" key="2">
    <source>
        <dbReference type="Proteomes" id="UP000828390"/>
    </source>
</evidence>
<comment type="caution">
    <text evidence="1">The sequence shown here is derived from an EMBL/GenBank/DDBJ whole genome shotgun (WGS) entry which is preliminary data.</text>
</comment>
<dbReference type="AlphaFoldDB" id="A0A9D4MXU7"/>
<organism evidence="1 2">
    <name type="scientific">Dreissena polymorpha</name>
    <name type="common">Zebra mussel</name>
    <name type="synonym">Mytilus polymorpha</name>
    <dbReference type="NCBI Taxonomy" id="45954"/>
    <lineage>
        <taxon>Eukaryota</taxon>
        <taxon>Metazoa</taxon>
        <taxon>Spiralia</taxon>
        <taxon>Lophotrochozoa</taxon>
        <taxon>Mollusca</taxon>
        <taxon>Bivalvia</taxon>
        <taxon>Autobranchia</taxon>
        <taxon>Heteroconchia</taxon>
        <taxon>Euheterodonta</taxon>
        <taxon>Imparidentia</taxon>
        <taxon>Neoheterodontei</taxon>
        <taxon>Myida</taxon>
        <taxon>Dreissenoidea</taxon>
        <taxon>Dreissenidae</taxon>
        <taxon>Dreissena</taxon>
    </lineage>
</organism>
<reference evidence="1" key="1">
    <citation type="journal article" date="2019" name="bioRxiv">
        <title>The Genome of the Zebra Mussel, Dreissena polymorpha: A Resource for Invasive Species Research.</title>
        <authorList>
            <person name="McCartney M.A."/>
            <person name="Auch B."/>
            <person name="Kono T."/>
            <person name="Mallez S."/>
            <person name="Zhang Y."/>
            <person name="Obille A."/>
            <person name="Becker A."/>
            <person name="Abrahante J.E."/>
            <person name="Garbe J."/>
            <person name="Badalamenti J.P."/>
            <person name="Herman A."/>
            <person name="Mangelson H."/>
            <person name="Liachko I."/>
            <person name="Sullivan S."/>
            <person name="Sone E.D."/>
            <person name="Koren S."/>
            <person name="Silverstein K.A.T."/>
            <person name="Beckman K.B."/>
            <person name="Gohl D.M."/>
        </authorList>
    </citation>
    <scope>NUCLEOTIDE SEQUENCE</scope>
    <source>
        <strain evidence="1">Duluth1</strain>
        <tissue evidence="1">Whole animal</tissue>
    </source>
</reference>
<evidence type="ECO:0000313" key="1">
    <source>
        <dbReference type="EMBL" id="KAH3884185.1"/>
    </source>
</evidence>
<dbReference type="Proteomes" id="UP000828390">
    <property type="component" value="Unassembled WGS sequence"/>
</dbReference>
<name>A0A9D4MXU7_DREPO</name>